<feature type="compositionally biased region" description="Polar residues" evidence="1">
    <location>
        <begin position="1008"/>
        <end position="1018"/>
    </location>
</feature>
<feature type="region of interest" description="Disordered" evidence="1">
    <location>
        <begin position="628"/>
        <end position="652"/>
    </location>
</feature>
<feature type="compositionally biased region" description="Polar residues" evidence="1">
    <location>
        <begin position="201"/>
        <end position="210"/>
    </location>
</feature>
<gene>
    <name evidence="2" type="ORF">VNO77_16509</name>
</gene>
<feature type="compositionally biased region" description="Polar residues" evidence="1">
    <location>
        <begin position="1029"/>
        <end position="1040"/>
    </location>
</feature>
<dbReference type="Proteomes" id="UP001367508">
    <property type="component" value="Unassembled WGS sequence"/>
</dbReference>
<sequence length="1275" mass="137080">MDRTRESRRSTMVASSNGFPRRRHRTIALRDSSGINMIPSSYDVSALRLCVLFPNLVFFHLCDCVVTEEGAGELRDAASKRGRNRDRDRDLASRSKRRRGSNSLRDGGELSTEESVGNEQDDDVQDVGVSKIRSSNTTSFASDQNHRRSFTPARPPPFKITEEMIGVTVPRKARSASVKRPHESWVSASSGAGGGEDQNFRQRSNSSGGQSVEPASPSSSNVSARKKMKAIEAVPKTSKSSSSDIEIEIAELLYGLKTSKNHESSSKNLEPSVNHLASESCASKDAEKKKVEDNNSSTLVPNNSAEELVRIQSEQPADVDCHDGGVTGHENGSSDALKKDIGEENMNSGAGFGDDSADGRSLSPTRESSSFSKLYAEKQDSASTRVTSSVPEASTQRVGKFEIDLMAPPPMMLSPDWDDLSRGDVASENKSLALDVRTKREDRVKVEEKVERPLKKDKTPEEIEEAKMVTFKEKLDVLNHDLEKPNNDKDIRTKKKLEEQDRNKELLIISPISKVEKAAQCISMPLSTAESGRPSSLSPIRYKPPLLQVVKTDKTTGSLTPQHVNFVPSQPQPKRCATHYYIACNILHQQFTKMNPPLPAAIASGSLCGTKPNNVNSVPSAESTIVRKQSQKHLPVANQNAAPEKGRATTNNPCLTAAKISNNANAMDSTHRVQLVFQQGPNPGSTGNLVHGPTFLYPPGQHQASVAAATNQAGGLNCPNSVSSYNKSHSSVGGSLSSSSTLPVVAPAISFSYPNFSANGPPYMTIVQNNGYSFPFSTSLGATASIRGASPAQATHILSGPFYSSQTFHPLQHPQQHPQPQALVQSSYLNASTSSSSSSHKQSQGVEANGNNISTSTTMEQSQKRQTSLSHLRKHEIEIGGGNAPSVANRTAYPHPQKNMHGQNFTMPVHPVNFSFKPSPTSDMVVGNCGNFGDKQQQALKGGVDVIPSQAFAISFASFNGTSVPSNLNFSSMPQNPVILHSLPDTAWQGGYQAASTSHTIQQKTYTVTEAKSGGNSSHQDDEKKTTHGKSSTNGPTTLVFDNSSKNLNFVLSPTNGNRSSHTIASTAITSVPLPNNALSSQQSQQLLQLQKQHGMQQQQPATATRYKASSTNTTVATKYANNAPVFSQTFSQSKSSNQASHTKTSGRSADSHVHHSSINTPTLKTFSQEQGRVLQGHMQISFGGNYITSLPPQGQQLLNNNQPLCTTAAGTTFSGDNLKPGSEGSKVSSSVNTSQFQQTENSSAGSGQKSSPVCGRNIPSILSSCPSHLSELKY</sequence>
<evidence type="ECO:0008006" key="4">
    <source>
        <dbReference type="Google" id="ProtNLM"/>
    </source>
</evidence>
<dbReference type="GO" id="GO:0042752">
    <property type="term" value="P:regulation of circadian rhythm"/>
    <property type="evidence" value="ECO:0007669"/>
    <property type="project" value="InterPro"/>
</dbReference>
<dbReference type="PANTHER" id="PTHR34798">
    <property type="entry name" value="PROTEIN TIME FOR COFFEE"/>
    <property type="match status" value="1"/>
</dbReference>
<dbReference type="AlphaFoldDB" id="A0AAN9M484"/>
<dbReference type="GO" id="GO:0005634">
    <property type="term" value="C:nucleus"/>
    <property type="evidence" value="ECO:0007669"/>
    <property type="project" value="TreeGrafter"/>
</dbReference>
<feature type="compositionally biased region" description="Polar residues" evidence="1">
    <location>
        <begin position="844"/>
        <end position="870"/>
    </location>
</feature>
<feature type="compositionally biased region" description="Polar residues" evidence="1">
    <location>
        <begin position="266"/>
        <end position="281"/>
    </location>
</feature>
<evidence type="ECO:0000256" key="1">
    <source>
        <dbReference type="SAM" id="MobiDB-lite"/>
    </source>
</evidence>
<dbReference type="EMBL" id="JAYMYQ010000003">
    <property type="protein sequence ID" value="KAK7345894.1"/>
    <property type="molecule type" value="Genomic_DNA"/>
</dbReference>
<feature type="compositionally biased region" description="Polar residues" evidence="1">
    <location>
        <begin position="1130"/>
        <end position="1149"/>
    </location>
</feature>
<feature type="compositionally biased region" description="Basic and acidic residues" evidence="1">
    <location>
        <begin position="73"/>
        <end position="93"/>
    </location>
</feature>
<name>A0AAN9M484_CANGL</name>
<feature type="compositionally biased region" description="Polar residues" evidence="1">
    <location>
        <begin position="294"/>
        <end position="305"/>
    </location>
</feature>
<evidence type="ECO:0000313" key="2">
    <source>
        <dbReference type="EMBL" id="KAK7345894.1"/>
    </source>
</evidence>
<feature type="region of interest" description="Disordered" evidence="1">
    <location>
        <begin position="261"/>
        <end position="393"/>
    </location>
</feature>
<dbReference type="PANTHER" id="PTHR34798:SF1">
    <property type="entry name" value="TIC-LIKE PROTEIN"/>
    <property type="match status" value="1"/>
</dbReference>
<comment type="caution">
    <text evidence="2">The sequence shown here is derived from an EMBL/GenBank/DDBJ whole genome shotgun (WGS) entry which is preliminary data.</text>
</comment>
<organism evidence="2 3">
    <name type="scientific">Canavalia gladiata</name>
    <name type="common">Sword bean</name>
    <name type="synonym">Dolichos gladiatus</name>
    <dbReference type="NCBI Taxonomy" id="3824"/>
    <lineage>
        <taxon>Eukaryota</taxon>
        <taxon>Viridiplantae</taxon>
        <taxon>Streptophyta</taxon>
        <taxon>Embryophyta</taxon>
        <taxon>Tracheophyta</taxon>
        <taxon>Spermatophyta</taxon>
        <taxon>Magnoliopsida</taxon>
        <taxon>eudicotyledons</taxon>
        <taxon>Gunneridae</taxon>
        <taxon>Pentapetalae</taxon>
        <taxon>rosids</taxon>
        <taxon>fabids</taxon>
        <taxon>Fabales</taxon>
        <taxon>Fabaceae</taxon>
        <taxon>Papilionoideae</taxon>
        <taxon>50 kb inversion clade</taxon>
        <taxon>NPAAA clade</taxon>
        <taxon>indigoferoid/millettioid clade</taxon>
        <taxon>Phaseoleae</taxon>
        <taxon>Canavalia</taxon>
    </lineage>
</organism>
<feature type="region of interest" description="Disordered" evidence="1">
    <location>
        <begin position="73"/>
        <end position="242"/>
    </location>
</feature>
<feature type="region of interest" description="Disordered" evidence="1">
    <location>
        <begin position="1212"/>
        <end position="1275"/>
    </location>
</feature>
<keyword evidence="3" id="KW-1185">Reference proteome</keyword>
<feature type="compositionally biased region" description="Polar residues" evidence="1">
    <location>
        <begin position="132"/>
        <end position="143"/>
    </location>
</feature>
<feature type="region of interest" description="Disordered" evidence="1">
    <location>
        <begin position="1130"/>
        <end position="1165"/>
    </location>
</feature>
<feature type="region of interest" description="Disordered" evidence="1">
    <location>
        <begin position="1008"/>
        <end position="1040"/>
    </location>
</feature>
<feature type="compositionally biased region" description="Polar residues" evidence="1">
    <location>
        <begin position="381"/>
        <end position="393"/>
    </location>
</feature>
<accession>A0AAN9M484</accession>
<evidence type="ECO:0000313" key="3">
    <source>
        <dbReference type="Proteomes" id="UP001367508"/>
    </source>
</evidence>
<feature type="compositionally biased region" description="Low complexity" evidence="1">
    <location>
        <begin position="828"/>
        <end position="843"/>
    </location>
</feature>
<feature type="compositionally biased region" description="Polar residues" evidence="1">
    <location>
        <begin position="1226"/>
        <end position="1252"/>
    </location>
</feature>
<feature type="compositionally biased region" description="Polar residues" evidence="1">
    <location>
        <begin position="362"/>
        <end position="372"/>
    </location>
</feature>
<dbReference type="InterPro" id="IPR039317">
    <property type="entry name" value="TIC"/>
</dbReference>
<feature type="compositionally biased region" description="Basic and acidic residues" evidence="1">
    <location>
        <begin position="282"/>
        <end position="293"/>
    </location>
</feature>
<reference evidence="2 3" key="1">
    <citation type="submission" date="2024-01" db="EMBL/GenBank/DDBJ databases">
        <title>The genomes of 5 underutilized Papilionoideae crops provide insights into root nodulation and disease resistanc.</title>
        <authorList>
            <person name="Jiang F."/>
        </authorList>
    </citation>
    <scope>NUCLEOTIDE SEQUENCE [LARGE SCALE GENOMIC DNA]</scope>
    <source>
        <strain evidence="2">LVBAO_FW01</strain>
        <tissue evidence="2">Leaves</tissue>
    </source>
</reference>
<proteinExistence type="predicted"/>
<protein>
    <recommendedName>
        <fullName evidence="4">Protein TIME FOR COFFEE</fullName>
    </recommendedName>
</protein>
<feature type="region of interest" description="Disordered" evidence="1">
    <location>
        <begin position="828"/>
        <end position="871"/>
    </location>
</feature>